<name>A0ACC2VX83_9TREE</name>
<evidence type="ECO:0000313" key="1">
    <source>
        <dbReference type="EMBL" id="KAJ9103022.1"/>
    </source>
</evidence>
<gene>
    <name evidence="1" type="ORF">QFC20_004830</name>
</gene>
<accession>A0ACC2VX83</accession>
<evidence type="ECO:0000313" key="2">
    <source>
        <dbReference type="Proteomes" id="UP001230649"/>
    </source>
</evidence>
<proteinExistence type="predicted"/>
<dbReference type="Proteomes" id="UP001230649">
    <property type="component" value="Unassembled WGS sequence"/>
</dbReference>
<comment type="caution">
    <text evidence="1">The sequence shown here is derived from an EMBL/GenBank/DDBJ whole genome shotgun (WGS) entry which is preliminary data.</text>
</comment>
<sequence>MDLSRNGLWTPNGASSHFPIWEEPHGYGRLLANREDRNLWLASHPAANKENIPPLDPGPDLEVNMLRDEPDPPMMSCYSQIHRLTPASFHRAPPSTPEPHDDMDHDAGTSVSGRTDVFATADAAEQMAYLAMQLRRAQGAMQRRRLNRTSNKGAQAREAPGERGRIAKHLKRKHSRIPTRTRSLSPLSKHVFDLLENRSWFERDGSPDRLSDGGSWSEDEFGRLSLTGISSTMPCSIQSAAFRTSNGSGM</sequence>
<protein>
    <submittedName>
        <fullName evidence="1">Uncharacterized protein</fullName>
    </submittedName>
</protein>
<keyword evidence="2" id="KW-1185">Reference proteome</keyword>
<organism evidence="1 2">
    <name type="scientific">Naganishia adeliensis</name>
    <dbReference type="NCBI Taxonomy" id="92952"/>
    <lineage>
        <taxon>Eukaryota</taxon>
        <taxon>Fungi</taxon>
        <taxon>Dikarya</taxon>
        <taxon>Basidiomycota</taxon>
        <taxon>Agaricomycotina</taxon>
        <taxon>Tremellomycetes</taxon>
        <taxon>Filobasidiales</taxon>
        <taxon>Filobasidiaceae</taxon>
        <taxon>Naganishia</taxon>
    </lineage>
</organism>
<dbReference type="EMBL" id="JASBWS010000060">
    <property type="protein sequence ID" value="KAJ9103022.1"/>
    <property type="molecule type" value="Genomic_DNA"/>
</dbReference>
<reference evidence="1" key="1">
    <citation type="submission" date="2023-04" db="EMBL/GenBank/DDBJ databases">
        <title>Draft Genome sequencing of Naganishia species isolated from polar environments using Oxford Nanopore Technology.</title>
        <authorList>
            <person name="Leo P."/>
            <person name="Venkateswaran K."/>
        </authorList>
    </citation>
    <scope>NUCLEOTIDE SEQUENCE</scope>
    <source>
        <strain evidence="1">MNA-CCFEE 5262</strain>
    </source>
</reference>